<dbReference type="GO" id="GO:0051539">
    <property type="term" value="F:4 iron, 4 sulfur cluster binding"/>
    <property type="evidence" value="ECO:0007669"/>
    <property type="project" value="UniProtKB-KW"/>
</dbReference>
<feature type="signal peptide" evidence="6">
    <location>
        <begin position="1"/>
        <end position="28"/>
    </location>
</feature>
<dbReference type="InterPro" id="IPR039650">
    <property type="entry name" value="HdrA-like"/>
</dbReference>
<evidence type="ECO:0000313" key="7">
    <source>
        <dbReference type="EMBL" id="KAJ4175904.1"/>
    </source>
</evidence>
<dbReference type="PANTHER" id="PTHR43498:SF1">
    <property type="entry name" value="COB--COM HETERODISULFIDE REDUCTASE IRON-SULFUR SUBUNIT A"/>
    <property type="match status" value="1"/>
</dbReference>
<proteinExistence type="predicted"/>
<organism evidence="7 8">
    <name type="scientific">Fusarium falciforme</name>
    <dbReference type="NCBI Taxonomy" id="195108"/>
    <lineage>
        <taxon>Eukaryota</taxon>
        <taxon>Fungi</taxon>
        <taxon>Dikarya</taxon>
        <taxon>Ascomycota</taxon>
        <taxon>Pezizomycotina</taxon>
        <taxon>Sordariomycetes</taxon>
        <taxon>Hypocreomycetidae</taxon>
        <taxon>Hypocreales</taxon>
        <taxon>Nectriaceae</taxon>
        <taxon>Fusarium</taxon>
        <taxon>Fusarium solani species complex</taxon>
    </lineage>
</organism>
<keyword evidence="5" id="KW-0411">Iron-sulfur</keyword>
<keyword evidence="4" id="KW-0408">Iron</keyword>
<keyword evidence="2" id="KW-0479">Metal-binding</keyword>
<dbReference type="InterPro" id="IPR036188">
    <property type="entry name" value="FAD/NAD-bd_sf"/>
</dbReference>
<dbReference type="PANTHER" id="PTHR43498">
    <property type="entry name" value="FERREDOXIN:COB-COM HETERODISULFIDE REDUCTASE SUBUNIT A"/>
    <property type="match status" value="1"/>
</dbReference>
<reference evidence="7" key="1">
    <citation type="submission" date="2022-09" db="EMBL/GenBank/DDBJ databases">
        <title>Fusarium specimens isolated from Avocado Roots.</title>
        <authorList>
            <person name="Stajich J."/>
            <person name="Roper C."/>
            <person name="Heimlech-Rivalta G."/>
        </authorList>
    </citation>
    <scope>NUCLEOTIDE SEQUENCE</scope>
    <source>
        <strain evidence="7">A02</strain>
    </source>
</reference>
<dbReference type="SUPFAM" id="SSF51905">
    <property type="entry name" value="FAD/NAD(P)-binding domain"/>
    <property type="match status" value="1"/>
</dbReference>
<dbReference type="GO" id="GO:0016491">
    <property type="term" value="F:oxidoreductase activity"/>
    <property type="evidence" value="ECO:0007669"/>
    <property type="project" value="UniProtKB-KW"/>
</dbReference>
<feature type="chain" id="PRO_5040841985" description="Xanthan lyase" evidence="6">
    <location>
        <begin position="29"/>
        <end position="571"/>
    </location>
</feature>
<evidence type="ECO:0000256" key="1">
    <source>
        <dbReference type="ARBA" id="ARBA00022485"/>
    </source>
</evidence>
<dbReference type="AlphaFoldDB" id="A0A9W8QQB4"/>
<keyword evidence="6" id="KW-0732">Signal</keyword>
<evidence type="ECO:0000256" key="5">
    <source>
        <dbReference type="ARBA" id="ARBA00023014"/>
    </source>
</evidence>
<dbReference type="Proteomes" id="UP001152087">
    <property type="component" value="Unassembled WGS sequence"/>
</dbReference>
<dbReference type="Pfam" id="PF12831">
    <property type="entry name" value="FAD_oxidored"/>
    <property type="match status" value="1"/>
</dbReference>
<dbReference type="EMBL" id="JAOQAV010000286">
    <property type="protein sequence ID" value="KAJ4175904.1"/>
    <property type="molecule type" value="Genomic_DNA"/>
</dbReference>
<evidence type="ECO:0008006" key="9">
    <source>
        <dbReference type="Google" id="ProtNLM"/>
    </source>
</evidence>
<gene>
    <name evidence="7" type="ORF">NW755_014699</name>
</gene>
<name>A0A9W8QQB4_9HYPO</name>
<evidence type="ECO:0000313" key="8">
    <source>
        <dbReference type="Proteomes" id="UP001152087"/>
    </source>
</evidence>
<dbReference type="GO" id="GO:0046872">
    <property type="term" value="F:metal ion binding"/>
    <property type="evidence" value="ECO:0007669"/>
    <property type="project" value="UniProtKB-KW"/>
</dbReference>
<comment type="caution">
    <text evidence="7">The sequence shown here is derived from an EMBL/GenBank/DDBJ whole genome shotgun (WGS) entry which is preliminary data.</text>
</comment>
<keyword evidence="3" id="KW-0560">Oxidoreductase</keyword>
<evidence type="ECO:0000256" key="2">
    <source>
        <dbReference type="ARBA" id="ARBA00022723"/>
    </source>
</evidence>
<dbReference type="OrthoDB" id="10264636at2759"/>
<protein>
    <recommendedName>
        <fullName evidence="9">Xanthan lyase</fullName>
    </recommendedName>
</protein>
<keyword evidence="8" id="KW-1185">Reference proteome</keyword>
<dbReference type="Gene3D" id="3.50.50.60">
    <property type="entry name" value="FAD/NAD(P)-binding domain"/>
    <property type="match status" value="1"/>
</dbReference>
<keyword evidence="1" id="KW-0004">4Fe-4S</keyword>
<evidence type="ECO:0000256" key="3">
    <source>
        <dbReference type="ARBA" id="ARBA00023002"/>
    </source>
</evidence>
<accession>A0A9W8QQB4</accession>
<evidence type="ECO:0000256" key="4">
    <source>
        <dbReference type="ARBA" id="ARBA00023004"/>
    </source>
</evidence>
<evidence type="ECO:0000256" key="6">
    <source>
        <dbReference type="SAM" id="SignalP"/>
    </source>
</evidence>
<sequence length="571" mass="62981">MGSFSGHSLLRLLFTIGLVLSFILTASSAPPDIHGRDVTYNYDVVIYGSTVAAMAAAVQVKRMKKTVAVVSPTQTIGGLTASGLGWTDAKNGDTIGGIAREFYKKIYAAYLQGGWTYETRAAYVGKNIRAQPGTAIQGNKQVQWTFEPRVAEAVWEKWMKDGKIPVFRNQPIDRSGRVIKNGNKIISFRTLPGSIFRAKMFIDASYEGDLMEQVGVPYRTGRESKSEYGESLAGVVINTPKLLTRSVDPYVVKGDQGSGLIAGIGRSINDPPSLVGTADPFRIQAYNYRLCLTNVPANRVPFHKPASYNESTYEILFRYIEAGYGGPFFTTQLMPNIKTDSNAQGEVSTDLFGRNFDSNARSNYALYSYARRKAAAQEHKLYTQGFLWTLANHPRVPASIRKSHSNWGYAKDEFVSNGNFPYELYIREGRRMRGVYTMTQEDVLQPAPFVNDVAIATGSYFLDVHAIERVLVNGKIYNEGGIHHVTYKPFPIAYNSIIPAANVATNFLNPVTMSATHVAFSAIRMEPAYMAMGQSAATAAVMAIEQNVGVQNINRGRLRARLLADNQVLGL</sequence>